<evidence type="ECO:0000313" key="2">
    <source>
        <dbReference type="EMBL" id="JAP09176.1"/>
    </source>
</evidence>
<keyword evidence="1" id="KW-0812">Transmembrane</keyword>
<accession>A0A0V0GMF6</accession>
<sequence>MLISCILVEGIVEKSFIYIVLLSCSLWCIFPQAANFRYCMLISCILVEGIVEKSFIYIVLLSCSLWYFILFQLTLLLFS</sequence>
<dbReference type="EMBL" id="GEDG01035505">
    <property type="protein sequence ID" value="JAP09176.1"/>
    <property type="molecule type" value="Transcribed_RNA"/>
</dbReference>
<feature type="transmembrane region" description="Helical" evidence="1">
    <location>
        <begin position="16"/>
        <end position="34"/>
    </location>
</feature>
<keyword evidence="1" id="KW-1133">Transmembrane helix</keyword>
<proteinExistence type="predicted"/>
<dbReference type="AlphaFoldDB" id="A0A0V0GMF6"/>
<reference evidence="2" key="1">
    <citation type="submission" date="2015-12" db="EMBL/GenBank/DDBJ databases">
        <title>Gene expression during late stages of embryo sac development: a critical building block for successful pollen-pistil interactions.</title>
        <authorList>
            <person name="Liu Y."/>
            <person name="Joly V."/>
            <person name="Sabar M."/>
            <person name="Matton D.P."/>
        </authorList>
    </citation>
    <scope>NUCLEOTIDE SEQUENCE</scope>
</reference>
<protein>
    <submittedName>
        <fullName evidence="2">Putative ovule protein</fullName>
    </submittedName>
</protein>
<evidence type="ECO:0000256" key="1">
    <source>
        <dbReference type="SAM" id="Phobius"/>
    </source>
</evidence>
<organism evidence="2">
    <name type="scientific">Solanum chacoense</name>
    <name type="common">Chaco potato</name>
    <dbReference type="NCBI Taxonomy" id="4108"/>
    <lineage>
        <taxon>Eukaryota</taxon>
        <taxon>Viridiplantae</taxon>
        <taxon>Streptophyta</taxon>
        <taxon>Embryophyta</taxon>
        <taxon>Tracheophyta</taxon>
        <taxon>Spermatophyta</taxon>
        <taxon>Magnoliopsida</taxon>
        <taxon>eudicotyledons</taxon>
        <taxon>Gunneridae</taxon>
        <taxon>Pentapetalae</taxon>
        <taxon>asterids</taxon>
        <taxon>lamiids</taxon>
        <taxon>Solanales</taxon>
        <taxon>Solanaceae</taxon>
        <taxon>Solanoideae</taxon>
        <taxon>Solaneae</taxon>
        <taxon>Solanum</taxon>
    </lineage>
</organism>
<name>A0A0V0GMF6_SOLCH</name>
<keyword evidence="1" id="KW-0472">Membrane</keyword>
<feature type="transmembrane region" description="Helical" evidence="1">
    <location>
        <begin position="55"/>
        <end position="78"/>
    </location>
</feature>